<comment type="caution">
    <text evidence="1">The sequence shown here is derived from an EMBL/GenBank/DDBJ whole genome shotgun (WGS) entry which is preliminary data.</text>
</comment>
<keyword evidence="2" id="KW-1185">Reference proteome</keyword>
<accession>A0A3A2ZZV9</accession>
<name>A0A3A2ZZV9_9EURO</name>
<reference evidence="2" key="1">
    <citation type="submission" date="2017-02" db="EMBL/GenBank/DDBJ databases">
        <authorList>
            <person name="Tafer H."/>
            <person name="Lopandic K."/>
        </authorList>
    </citation>
    <scope>NUCLEOTIDE SEQUENCE [LARGE SCALE GENOMIC DNA]</scope>
    <source>
        <strain evidence="2">CBS 366.77</strain>
    </source>
</reference>
<gene>
    <name evidence="1" type="ORF">PHISCL_02746</name>
</gene>
<dbReference type="Proteomes" id="UP000266188">
    <property type="component" value="Unassembled WGS sequence"/>
</dbReference>
<organism evidence="1 2">
    <name type="scientific">Aspergillus sclerotialis</name>
    <dbReference type="NCBI Taxonomy" id="2070753"/>
    <lineage>
        <taxon>Eukaryota</taxon>
        <taxon>Fungi</taxon>
        <taxon>Dikarya</taxon>
        <taxon>Ascomycota</taxon>
        <taxon>Pezizomycotina</taxon>
        <taxon>Eurotiomycetes</taxon>
        <taxon>Eurotiomycetidae</taxon>
        <taxon>Eurotiales</taxon>
        <taxon>Aspergillaceae</taxon>
        <taxon>Aspergillus</taxon>
        <taxon>Aspergillus subgen. Polypaecilum</taxon>
    </lineage>
</organism>
<sequence>MRKLFEVCAIFAGLTFKLPETYITSTLNYKSRLNTARVVPQSRGIERSFTRNG</sequence>
<dbReference type="AlphaFoldDB" id="A0A3A2ZZV9"/>
<evidence type="ECO:0000313" key="1">
    <source>
        <dbReference type="EMBL" id="RJE24914.1"/>
    </source>
</evidence>
<proteinExistence type="predicted"/>
<dbReference type="EMBL" id="MVGC01000064">
    <property type="protein sequence ID" value="RJE24914.1"/>
    <property type="molecule type" value="Genomic_DNA"/>
</dbReference>
<evidence type="ECO:0000313" key="2">
    <source>
        <dbReference type="Proteomes" id="UP000266188"/>
    </source>
</evidence>
<protein>
    <submittedName>
        <fullName evidence="1">Uncharacterized protein</fullName>
    </submittedName>
</protein>